<accession>A0A9X5BGN8</accession>
<evidence type="ECO:0000313" key="1">
    <source>
        <dbReference type="EMBL" id="NBJ93374.1"/>
    </source>
</evidence>
<reference evidence="1" key="1">
    <citation type="submission" date="2018-09" db="EMBL/GenBank/DDBJ databases">
        <title>Murine metabolic-syndrome-specific gut microbial biobank.</title>
        <authorList>
            <person name="Liu C."/>
        </authorList>
    </citation>
    <scope>NUCLEOTIDE SEQUENCE</scope>
    <source>
        <strain evidence="1">D42-62</strain>
    </source>
</reference>
<sequence>MITLHDSLTINVLAVFICRNGISVCKDTKHPGHWKMMRGELRGEIFACLRVCGRTLMQVERGIVTDEGKI</sequence>
<name>A0A9X5BGN8_9FIRM</name>
<dbReference type="EMBL" id="QZDT01000018">
    <property type="protein sequence ID" value="NBJ93374.1"/>
    <property type="molecule type" value="Genomic_DNA"/>
</dbReference>
<protein>
    <submittedName>
        <fullName evidence="1">Uncharacterized protein</fullName>
    </submittedName>
</protein>
<dbReference type="Proteomes" id="UP001154420">
    <property type="component" value="Unassembled WGS sequence"/>
</dbReference>
<organism evidence="1 2">
    <name type="scientific">Parablautia muri</name>
    <dbReference type="NCBI Taxonomy" id="2320879"/>
    <lineage>
        <taxon>Bacteria</taxon>
        <taxon>Bacillati</taxon>
        <taxon>Bacillota</taxon>
        <taxon>Clostridia</taxon>
        <taxon>Lachnospirales</taxon>
        <taxon>Lachnospiraceae</taxon>
        <taxon>Parablautia</taxon>
    </lineage>
</organism>
<comment type="caution">
    <text evidence="1">The sequence shown here is derived from an EMBL/GenBank/DDBJ whole genome shotgun (WGS) entry which is preliminary data.</text>
</comment>
<proteinExistence type="predicted"/>
<dbReference type="AlphaFoldDB" id="A0A9X5BGN8"/>
<evidence type="ECO:0000313" key="2">
    <source>
        <dbReference type="Proteomes" id="UP001154420"/>
    </source>
</evidence>
<gene>
    <name evidence="1" type="ORF">D5281_12410</name>
</gene>
<keyword evidence="2" id="KW-1185">Reference proteome</keyword>